<accession>A0A1H7PB90</accession>
<dbReference type="EMBL" id="FOAZ01000007">
    <property type="protein sequence ID" value="SEL33003.1"/>
    <property type="molecule type" value="Genomic_DNA"/>
</dbReference>
<sequence>MRPGRMADAPDPHDLVHLQRDLAAAQALADYTQFKTSEYRERYLEPDQVADEE</sequence>
<gene>
    <name evidence="1" type="ORF">SAMN05414137_107303</name>
</gene>
<protein>
    <submittedName>
        <fullName evidence="1">Uncharacterized protein</fullName>
    </submittedName>
</protein>
<dbReference type="Proteomes" id="UP000183015">
    <property type="component" value="Unassembled WGS sequence"/>
</dbReference>
<proteinExistence type="predicted"/>
<evidence type="ECO:0000313" key="1">
    <source>
        <dbReference type="EMBL" id="SEL33003.1"/>
    </source>
</evidence>
<name>A0A1H7PB90_STRJI</name>
<keyword evidence="2" id="KW-1185">Reference proteome</keyword>
<evidence type="ECO:0000313" key="2">
    <source>
        <dbReference type="Proteomes" id="UP000183015"/>
    </source>
</evidence>
<reference evidence="2" key="1">
    <citation type="submission" date="2016-10" db="EMBL/GenBank/DDBJ databases">
        <authorList>
            <person name="Varghese N."/>
        </authorList>
    </citation>
    <scope>NUCLEOTIDE SEQUENCE [LARGE SCALE GENOMIC DNA]</scope>
    <source>
        <strain evidence="2">DSM 45096 / BCRC 16803 / CGMCC 4.1857 / CIP 109030 / JCM 12277 / KCTC 19219 / NBRC 100920 / 33214</strain>
    </source>
</reference>
<organism evidence="1 2">
    <name type="scientific">Streptacidiphilus jiangxiensis</name>
    <dbReference type="NCBI Taxonomy" id="235985"/>
    <lineage>
        <taxon>Bacteria</taxon>
        <taxon>Bacillati</taxon>
        <taxon>Actinomycetota</taxon>
        <taxon>Actinomycetes</taxon>
        <taxon>Kitasatosporales</taxon>
        <taxon>Streptomycetaceae</taxon>
        <taxon>Streptacidiphilus</taxon>
    </lineage>
</organism>
<dbReference type="AlphaFoldDB" id="A0A1H7PB90"/>